<dbReference type="OrthoDB" id="9757917at2"/>
<evidence type="ECO:0000313" key="2">
    <source>
        <dbReference type="EMBL" id="OUO56120.1"/>
    </source>
</evidence>
<dbReference type="RefSeq" id="WP_087288878.1">
    <property type="nucleotide sequence ID" value="NZ_NFJD01000004.1"/>
</dbReference>
<keyword evidence="3" id="KW-1185">Reference proteome</keyword>
<dbReference type="InterPro" id="IPR019993">
    <property type="entry name" value="RecB_nuclease_TM0106_put"/>
</dbReference>
<dbReference type="AlphaFoldDB" id="A0A1Y4DIH8"/>
<dbReference type="Pfam" id="PF13482">
    <property type="entry name" value="RNase_H_2"/>
    <property type="match status" value="1"/>
</dbReference>
<dbReference type="Proteomes" id="UP000196368">
    <property type="component" value="Unassembled WGS sequence"/>
</dbReference>
<feature type="domain" description="YprB ribonuclease H-like" evidence="1">
    <location>
        <begin position="315"/>
        <end position="486"/>
    </location>
</feature>
<evidence type="ECO:0000259" key="1">
    <source>
        <dbReference type="Pfam" id="PF13482"/>
    </source>
</evidence>
<dbReference type="SUPFAM" id="SSF53098">
    <property type="entry name" value="Ribonuclease H-like"/>
    <property type="match status" value="1"/>
</dbReference>
<proteinExistence type="predicted"/>
<evidence type="ECO:0000313" key="3">
    <source>
        <dbReference type="Proteomes" id="UP000196368"/>
    </source>
</evidence>
<sequence length="496" mass="57295">MTDNELQDLFQFLSAGRTPGKQDFNASKMFSLLEDPFSIWCSFHAPKEEAVPEPNRYESLKIRTDRNARDQWIKAEFPGVVFVSGEDETARFKNTLSAMARGESAIANALLWNLPENTYGSLNLLVRSDAAPSLFGPYHYHIFQFKRAHDLKEHYALQVSLLNHMLGKTQRYTPAQMRVFLKDRTLDVTYQDHQERLERELAFWRSIRDGLAKPEAHKPPKAASAPWRVYANKVVAQSKDLLMLPGLNTEMRQCLKINGIFNTDDVARAGLEKLRGILEEPHATDSYYNALAYLHHKPVLREEGHFPPPAKKYNLYFDFEATETFTKDNVSFVYLIGIWDKEADKYVSFVAKTPEEEIKIFEQFYDYVRDFSDTALYHWTEYEVKKMKNLAAKNPQDAEKLKALCNICFDLKVAVNKQFYLPAPSFSLKAAAPAFGFNWRQDDCGAMDSMVYFTNWLKTGNDELLKKVLMYNEDDCKAMLDLENKLKAADVLHFKK</sequence>
<dbReference type="InterPro" id="IPR038720">
    <property type="entry name" value="YprB_RNase_H-like_dom"/>
</dbReference>
<dbReference type="InterPro" id="IPR012337">
    <property type="entry name" value="RNaseH-like_sf"/>
</dbReference>
<gene>
    <name evidence="2" type="ORF">B5F75_05730</name>
</gene>
<comment type="caution">
    <text evidence="2">The sequence shown here is derived from an EMBL/GenBank/DDBJ whole genome shotgun (WGS) entry which is preliminary data.</text>
</comment>
<organism evidence="2 3">
    <name type="scientific">Candidatus Avelusimicrobium gallicola</name>
    <dbReference type="NCBI Taxonomy" id="2562704"/>
    <lineage>
        <taxon>Bacteria</taxon>
        <taxon>Pseudomonadati</taxon>
        <taxon>Elusimicrobiota</taxon>
        <taxon>Elusimicrobia</taxon>
        <taxon>Elusimicrobiales</taxon>
        <taxon>Elusimicrobiaceae</taxon>
        <taxon>Candidatus Avelusimicrobium</taxon>
    </lineage>
</organism>
<dbReference type="NCBIfam" id="TIGR03491">
    <property type="entry name" value="TM0106 family RecB-like putative nuclease"/>
    <property type="match status" value="1"/>
</dbReference>
<dbReference type="EMBL" id="NFJD01000004">
    <property type="protein sequence ID" value="OUO56120.1"/>
    <property type="molecule type" value="Genomic_DNA"/>
</dbReference>
<reference evidence="3" key="1">
    <citation type="submission" date="2017-04" db="EMBL/GenBank/DDBJ databases">
        <title>Function of individual gut microbiota members based on whole genome sequencing of pure cultures obtained from chicken caecum.</title>
        <authorList>
            <person name="Medvecky M."/>
            <person name="Cejkova D."/>
            <person name="Polansky O."/>
            <person name="Karasova D."/>
            <person name="Kubasova T."/>
            <person name="Cizek A."/>
            <person name="Rychlik I."/>
        </authorList>
    </citation>
    <scope>NUCLEOTIDE SEQUENCE [LARGE SCALE GENOMIC DNA]</scope>
    <source>
        <strain evidence="3">An273</strain>
    </source>
</reference>
<accession>A0A1Y4DIH8</accession>
<name>A0A1Y4DIH8_9BACT</name>
<protein>
    <recommendedName>
        <fullName evidence="1">YprB ribonuclease H-like domain-containing protein</fullName>
    </recommendedName>
</protein>